<dbReference type="InterPro" id="IPR036291">
    <property type="entry name" value="NAD(P)-bd_dom_sf"/>
</dbReference>
<evidence type="ECO:0000256" key="4">
    <source>
        <dbReference type="ARBA" id="ARBA00006753"/>
    </source>
</evidence>
<dbReference type="InterPro" id="IPR019811">
    <property type="entry name" value="HDH_CS"/>
</dbReference>
<evidence type="ECO:0000256" key="2">
    <source>
        <dbReference type="ARBA" id="ARBA00005056"/>
    </source>
</evidence>
<comment type="pathway">
    <text evidence="3 17">Amino-acid biosynthesis; L-methionine biosynthesis via de novo pathway; L-homoserine from L-aspartate: step 3/3.</text>
</comment>
<dbReference type="InterPro" id="IPR022697">
    <property type="entry name" value="HDH_short"/>
</dbReference>
<dbReference type="GO" id="GO:0009090">
    <property type="term" value="P:homoserine biosynthetic process"/>
    <property type="evidence" value="ECO:0007669"/>
    <property type="project" value="TreeGrafter"/>
</dbReference>
<dbReference type="Pfam" id="PF00742">
    <property type="entry name" value="Homoserine_dh"/>
    <property type="match status" value="1"/>
</dbReference>
<evidence type="ECO:0000256" key="12">
    <source>
        <dbReference type="ARBA" id="ARBA00048841"/>
    </source>
</evidence>
<evidence type="ECO:0000256" key="14">
    <source>
        <dbReference type="PIRNR" id="PIRNR036497"/>
    </source>
</evidence>
<evidence type="ECO:0000256" key="1">
    <source>
        <dbReference type="ARBA" id="ARBA00001920"/>
    </source>
</evidence>
<dbReference type="Gene3D" id="3.30.360.10">
    <property type="entry name" value="Dihydrodipicolinate Reductase, domain 2"/>
    <property type="match status" value="1"/>
</dbReference>
<dbReference type="InterPro" id="IPR011147">
    <property type="entry name" value="Bifunc_Aspkin/hSer_DH"/>
</dbReference>
<dbReference type="InterPro" id="IPR001342">
    <property type="entry name" value="HDH_cat"/>
</dbReference>
<evidence type="ECO:0000256" key="15">
    <source>
        <dbReference type="PIRSR" id="PIRSR036497-1"/>
    </source>
</evidence>
<evidence type="ECO:0000256" key="8">
    <source>
        <dbReference type="ARBA" id="ARBA00022697"/>
    </source>
</evidence>
<evidence type="ECO:0000313" key="22">
    <source>
        <dbReference type="Proteomes" id="UP000761534"/>
    </source>
</evidence>
<keyword evidence="9 14" id="KW-0521">NADP</keyword>
<evidence type="ECO:0000256" key="6">
    <source>
        <dbReference type="ARBA" id="ARBA00013376"/>
    </source>
</evidence>
<evidence type="ECO:0000256" key="5">
    <source>
        <dbReference type="ARBA" id="ARBA00013213"/>
    </source>
</evidence>
<dbReference type="VEuPathDB" id="FungiDB:TRICI_000971"/>
<dbReference type="GO" id="GO:0050661">
    <property type="term" value="F:NADP binding"/>
    <property type="evidence" value="ECO:0007669"/>
    <property type="project" value="InterPro"/>
</dbReference>
<dbReference type="EMBL" id="SWFS01000078">
    <property type="protein sequence ID" value="KAA8916852.1"/>
    <property type="molecule type" value="Genomic_DNA"/>
</dbReference>
<evidence type="ECO:0000256" key="13">
    <source>
        <dbReference type="ARBA" id="ARBA00059589"/>
    </source>
</evidence>
<comment type="function">
    <text evidence="13">Catalyzes the conversion of L-aspartate-beta-semialdehyde (L-Asa) to L-homoserine (L-Hse), the third step in the biosynthesis of amino acids that derive from aspartate (the aspartate family of amino acids), including methioinine and threonine, the latter of which is a precursor to isoleucine; production of homoserine leads to a branch-point in the pathway as it can either be O-phosphorylated for processing to threonine, or O-acylated for processing to methionine.</text>
</comment>
<feature type="active site" description="Proton donor" evidence="15">
    <location>
        <position position="224"/>
    </location>
</feature>
<evidence type="ECO:0000256" key="18">
    <source>
        <dbReference type="RuleBase" id="RU004171"/>
    </source>
</evidence>
<dbReference type="Gene3D" id="3.40.50.720">
    <property type="entry name" value="NAD(P)-binding Rossmann-like Domain"/>
    <property type="match status" value="1"/>
</dbReference>
<dbReference type="OrthoDB" id="67851at2759"/>
<feature type="binding site" evidence="16">
    <location>
        <position position="117"/>
    </location>
    <ligand>
        <name>NADPH</name>
        <dbReference type="ChEBI" id="CHEBI:57783"/>
    </ligand>
</feature>
<dbReference type="GO" id="GO:0004412">
    <property type="term" value="F:homoserine dehydrogenase activity"/>
    <property type="evidence" value="ECO:0007669"/>
    <property type="project" value="UniProtKB-EC"/>
</dbReference>
<organism evidence="21 22">
    <name type="scientific">Trichomonascus ciferrii</name>
    <dbReference type="NCBI Taxonomy" id="44093"/>
    <lineage>
        <taxon>Eukaryota</taxon>
        <taxon>Fungi</taxon>
        <taxon>Dikarya</taxon>
        <taxon>Ascomycota</taxon>
        <taxon>Saccharomycotina</taxon>
        <taxon>Dipodascomycetes</taxon>
        <taxon>Dipodascales</taxon>
        <taxon>Trichomonascaceae</taxon>
        <taxon>Trichomonascus</taxon>
        <taxon>Trichomonascus ciferrii complex</taxon>
    </lineage>
</organism>
<keyword evidence="7 14" id="KW-0028">Amino-acid biosynthesis</keyword>
<dbReference type="EC" id="1.1.1.3" evidence="5 14"/>
<comment type="caution">
    <text evidence="21">The sequence shown here is derived from an EMBL/GenBank/DDBJ whole genome shotgun (WGS) entry which is preliminary data.</text>
</comment>
<comment type="pathway">
    <text evidence="2 17">Amino-acid biosynthesis; L-threonine biosynthesis; L-threonine from L-aspartate: step 3/5.</text>
</comment>
<keyword evidence="10 14" id="KW-0560">Oxidoreductase</keyword>
<sequence length="362" mass="38858">MTGVNLAIVGTGLVGSAFIRQLAGYLQKNANVSYNVVLIARSKKTLASKDYSPISLDNWEKQVNESSEGAWNVDQILSYLEKSPKPVVLIDNTSNETLAQSYAKFAAKAISIATPNKKAFSSEVSLWNDIFGAAQKSGALVYHEATVGAGLPVISTLNDLINTGDKVIKIEGIVSGTLSYIFNEFSTVSGSNVKFSDVVNKAKELGYTEPDPREDLNGLDVARKVTILSRLSGYNVESPSSFPVESLIPKPLESVAEVPEFMEKLPQYDGDLDKIRKEAEAEKKVLRYVGKVDLSGGNKSVKVGIEKYDASHPFASLKGSDNVISIQTERYPNPLIIQGAGAGAEVTAAGVLADVLKVAPRL</sequence>
<name>A0A642V9N9_9ASCO</name>
<feature type="domain" description="Homoserine dehydrogenase catalytic" evidence="19">
    <location>
        <begin position="152"/>
        <end position="356"/>
    </location>
</feature>
<evidence type="ECO:0000259" key="19">
    <source>
        <dbReference type="Pfam" id="PF00742"/>
    </source>
</evidence>
<evidence type="ECO:0000256" key="3">
    <source>
        <dbReference type="ARBA" id="ARBA00005062"/>
    </source>
</evidence>
<evidence type="ECO:0000256" key="11">
    <source>
        <dbReference type="ARBA" id="ARBA00023167"/>
    </source>
</evidence>
<evidence type="ECO:0000256" key="7">
    <source>
        <dbReference type="ARBA" id="ARBA00022605"/>
    </source>
</evidence>
<evidence type="ECO:0000259" key="20">
    <source>
        <dbReference type="Pfam" id="PF03447"/>
    </source>
</evidence>
<keyword evidence="8 14" id="KW-0791">Threonine biosynthesis</keyword>
<keyword evidence="22" id="KW-1185">Reference proteome</keyword>
<proteinExistence type="inferred from homology"/>
<dbReference type="FunFam" id="3.30.360.10:FF:000006">
    <property type="entry name" value="Bifunctional aspartokinase/homoserine dehydrogenase"/>
    <property type="match status" value="1"/>
</dbReference>
<comment type="catalytic activity">
    <reaction evidence="12">
        <text>L-homoserine + NADP(+) = L-aspartate 4-semialdehyde + NADPH + H(+)</text>
        <dbReference type="Rhea" id="RHEA:15761"/>
        <dbReference type="ChEBI" id="CHEBI:15378"/>
        <dbReference type="ChEBI" id="CHEBI:57476"/>
        <dbReference type="ChEBI" id="CHEBI:57783"/>
        <dbReference type="ChEBI" id="CHEBI:58349"/>
        <dbReference type="ChEBI" id="CHEBI:537519"/>
        <dbReference type="EC" id="1.1.1.3"/>
    </reaction>
    <physiologicalReaction direction="right-to-left" evidence="12">
        <dbReference type="Rhea" id="RHEA:15763"/>
    </physiologicalReaction>
</comment>
<feature type="domain" description="Aspartate/homoserine dehydrogenase NAD-binding" evidence="20">
    <location>
        <begin position="10"/>
        <end position="144"/>
    </location>
</feature>
<evidence type="ECO:0000256" key="10">
    <source>
        <dbReference type="ARBA" id="ARBA00023002"/>
    </source>
</evidence>
<feature type="binding site" evidence="16">
    <location>
        <begin position="10"/>
        <end position="15"/>
    </location>
    <ligand>
        <name>NADP(+)</name>
        <dbReference type="ChEBI" id="CHEBI:58349"/>
    </ligand>
</feature>
<dbReference type="PIRSF" id="PIRSF036497">
    <property type="entry name" value="HDH_short"/>
    <property type="match status" value="1"/>
</dbReference>
<dbReference type="UniPathway" id="UPA00051">
    <property type="reaction ID" value="UER00465"/>
</dbReference>
<evidence type="ECO:0000256" key="16">
    <source>
        <dbReference type="PIRSR" id="PIRSR036497-2"/>
    </source>
</evidence>
<dbReference type="GO" id="GO:0009086">
    <property type="term" value="P:methionine biosynthetic process"/>
    <property type="evidence" value="ECO:0007669"/>
    <property type="project" value="UniProtKB-KW"/>
</dbReference>
<dbReference type="PANTHER" id="PTHR43070">
    <property type="match status" value="1"/>
</dbReference>
<evidence type="ECO:0000256" key="17">
    <source>
        <dbReference type="RuleBase" id="RU000579"/>
    </source>
</evidence>
<feature type="binding site" evidence="16">
    <location>
        <position position="93"/>
    </location>
    <ligand>
        <name>NADPH</name>
        <dbReference type="ChEBI" id="CHEBI:57783"/>
    </ligand>
</feature>
<dbReference type="PANTHER" id="PTHR43070:SF5">
    <property type="entry name" value="HOMOSERINE DEHYDROGENASE"/>
    <property type="match status" value="1"/>
</dbReference>
<dbReference type="PROSITE" id="PS01042">
    <property type="entry name" value="HOMOSER_DHGENASE"/>
    <property type="match status" value="1"/>
</dbReference>
<evidence type="ECO:0000313" key="21">
    <source>
        <dbReference type="EMBL" id="KAA8916852.1"/>
    </source>
</evidence>
<gene>
    <name evidence="21" type="ORF">TRICI_000971</name>
</gene>
<reference evidence="21" key="1">
    <citation type="journal article" date="2019" name="G3 (Bethesda)">
        <title>Genome Assemblies of Two Rare Opportunistic Yeast Pathogens: Diutina rugosa (syn. Candida rugosa) and Trichomonascus ciferrii (syn. Candida ciferrii).</title>
        <authorList>
            <person name="Mixao V."/>
            <person name="Saus E."/>
            <person name="Hansen A.P."/>
            <person name="Lass-Florl C."/>
            <person name="Gabaldon T."/>
        </authorList>
    </citation>
    <scope>NUCLEOTIDE SEQUENCE</scope>
    <source>
        <strain evidence="21">CBS 4856</strain>
    </source>
</reference>
<protein>
    <recommendedName>
        <fullName evidence="6 14">Homoserine dehydrogenase</fullName>
        <shortName evidence="14">HDH</shortName>
        <ecNumber evidence="5 14">1.1.1.3</ecNumber>
    </recommendedName>
</protein>
<dbReference type="InterPro" id="IPR005106">
    <property type="entry name" value="Asp/hSer_DH_NAD-bd"/>
</dbReference>
<feature type="binding site" evidence="16">
    <location>
        <position position="209"/>
    </location>
    <ligand>
        <name>L-homoserine</name>
        <dbReference type="ChEBI" id="CHEBI:57476"/>
    </ligand>
</feature>
<dbReference type="Proteomes" id="UP000761534">
    <property type="component" value="Unassembled WGS sequence"/>
</dbReference>
<comment type="similarity">
    <text evidence="4 14 18">Belongs to the homoserine dehydrogenase family.</text>
</comment>
<dbReference type="AlphaFoldDB" id="A0A642V9N9"/>
<keyword evidence="11 14" id="KW-0486">Methionine biosynthesis</keyword>
<accession>A0A642V9N9</accession>
<dbReference type="SUPFAM" id="SSF55347">
    <property type="entry name" value="Glyceraldehyde-3-phosphate dehydrogenase-like, C-terminal domain"/>
    <property type="match status" value="1"/>
</dbReference>
<dbReference type="SUPFAM" id="SSF51735">
    <property type="entry name" value="NAD(P)-binding Rossmann-fold domains"/>
    <property type="match status" value="1"/>
</dbReference>
<dbReference type="Pfam" id="PF03447">
    <property type="entry name" value="NAD_binding_3"/>
    <property type="match status" value="1"/>
</dbReference>
<evidence type="ECO:0000256" key="9">
    <source>
        <dbReference type="ARBA" id="ARBA00022857"/>
    </source>
</evidence>
<comment type="cofactor">
    <cofactor evidence="1">
        <name>a metal cation</name>
        <dbReference type="ChEBI" id="CHEBI:25213"/>
    </cofactor>
</comment>
<dbReference type="UniPathway" id="UPA00050">
    <property type="reaction ID" value="UER00063"/>
</dbReference>
<dbReference type="GO" id="GO:0009088">
    <property type="term" value="P:threonine biosynthetic process"/>
    <property type="evidence" value="ECO:0007669"/>
    <property type="project" value="UniProtKB-UniPathway"/>
</dbReference>